<dbReference type="AlphaFoldDB" id="A0A100W180"/>
<reference evidence="2" key="2">
    <citation type="submission" date="2016-02" db="EMBL/GenBank/DDBJ databases">
        <title>Draft genome sequence of five rapidly growing Mycobacterium species.</title>
        <authorList>
            <person name="Katahira K."/>
            <person name="Gotou Y."/>
            <person name="Iida K."/>
            <person name="Ogura Y."/>
            <person name="Hayashi T."/>
        </authorList>
    </citation>
    <scope>NUCLEOTIDE SEQUENCE [LARGE SCALE GENOMIC DNA]</scope>
    <source>
        <strain evidence="2">JCM15654</strain>
    </source>
</reference>
<dbReference type="EMBL" id="BCSX01000035">
    <property type="protein sequence ID" value="GAS89769.1"/>
    <property type="molecule type" value="Genomic_DNA"/>
</dbReference>
<dbReference type="STRING" id="146020.RMCB_3865"/>
<proteinExistence type="predicted"/>
<gene>
    <name evidence="1" type="ORF">RMCB_3865</name>
</gene>
<accession>A0A100W180</accession>
<protein>
    <submittedName>
        <fullName evidence="1">Uncharacterized protein</fullName>
    </submittedName>
</protein>
<dbReference type="RefSeq" id="WP_062830091.1">
    <property type="nucleotide sequence ID" value="NZ_BCSX01000035.1"/>
</dbReference>
<sequence>MSTAESAVQATVSPLLRDALSFEAPYVVERLVKDRVVGEPGEGRELLAEILRYLVLCELNRDVVVGMYSARVDEAWHAFILYTTEYTDFCMRFFGRYVGHAPKNAPRAGPHDHRDRRELTFDEFRERYQDAFAEPLPDVWYDVRSIVPARRVFNDSAPNMTVTQHDSIAELIDDGGTVILSANAIAYDALRFIAQTGAFYVRELPGGLTDDEKVNLIRTLTSWGLLRVAP</sequence>
<keyword evidence="2" id="KW-1185">Reference proteome</keyword>
<reference evidence="2" key="1">
    <citation type="journal article" date="2016" name="Genome Announc.">
        <title>Draft Genome Sequences of Five Rapidly Growing Mycobacterium Species, M. thermoresistibile, M. fortuitum subsp. acetamidolyticum, M. canariasense, M. brisbanense, and M. novocastrense.</title>
        <authorList>
            <person name="Katahira K."/>
            <person name="Ogura Y."/>
            <person name="Gotoh Y."/>
            <person name="Hayashi T."/>
        </authorList>
    </citation>
    <scope>NUCLEOTIDE SEQUENCE [LARGE SCALE GENOMIC DNA]</scope>
    <source>
        <strain evidence="2">JCM15654</strain>
    </source>
</reference>
<comment type="caution">
    <text evidence="1">The sequence shown here is derived from an EMBL/GenBank/DDBJ whole genome shotgun (WGS) entry which is preliminary data.</text>
</comment>
<name>A0A100W180_9MYCO</name>
<evidence type="ECO:0000313" key="2">
    <source>
        <dbReference type="Proteomes" id="UP000069620"/>
    </source>
</evidence>
<dbReference type="OrthoDB" id="5328543at2"/>
<organism evidence="1 2">
    <name type="scientific">Mycolicibacterium brisbanense</name>
    <dbReference type="NCBI Taxonomy" id="146020"/>
    <lineage>
        <taxon>Bacteria</taxon>
        <taxon>Bacillati</taxon>
        <taxon>Actinomycetota</taxon>
        <taxon>Actinomycetes</taxon>
        <taxon>Mycobacteriales</taxon>
        <taxon>Mycobacteriaceae</taxon>
        <taxon>Mycolicibacterium</taxon>
    </lineage>
</organism>
<evidence type="ECO:0000313" key="1">
    <source>
        <dbReference type="EMBL" id="GAS89769.1"/>
    </source>
</evidence>
<dbReference type="Proteomes" id="UP000069620">
    <property type="component" value="Unassembled WGS sequence"/>
</dbReference>